<reference evidence="1 2" key="1">
    <citation type="submission" date="2012-10" db="EMBL/GenBank/DDBJ databases">
        <title>Genome sequencing of Tanticharoenia sakaeratensis NBRC 103193.</title>
        <authorList>
            <person name="Azuma Y."/>
            <person name="Hadano H."/>
            <person name="Hirakawa H."/>
            <person name="Matsushita K."/>
        </authorList>
    </citation>
    <scope>NUCLEOTIDE SEQUENCE [LARGE SCALE GENOMIC DNA]</scope>
    <source>
        <strain evidence="1 2">NBRC 103193</strain>
    </source>
</reference>
<dbReference type="RefSeq" id="WP_048848146.1">
    <property type="nucleotide sequence ID" value="NZ_BALE01000011.1"/>
</dbReference>
<protein>
    <recommendedName>
        <fullName evidence="3">Glycosyltransferase</fullName>
    </recommendedName>
</protein>
<dbReference type="EMBL" id="BALE01000011">
    <property type="protein sequence ID" value="GAN53812.1"/>
    <property type="molecule type" value="Genomic_DNA"/>
</dbReference>
<organism evidence="1 2">
    <name type="scientific">Tanticharoenia sakaeratensis NBRC 103193</name>
    <dbReference type="NCBI Taxonomy" id="1231623"/>
    <lineage>
        <taxon>Bacteria</taxon>
        <taxon>Pseudomonadati</taxon>
        <taxon>Pseudomonadota</taxon>
        <taxon>Alphaproteobacteria</taxon>
        <taxon>Acetobacterales</taxon>
        <taxon>Acetobacteraceae</taxon>
        <taxon>Tanticharoenia</taxon>
    </lineage>
</organism>
<dbReference type="InterPro" id="IPR029044">
    <property type="entry name" value="Nucleotide-diphossugar_trans"/>
</dbReference>
<name>A0A0D6MJM2_9PROT</name>
<dbReference type="Proteomes" id="UP000032679">
    <property type="component" value="Unassembled WGS sequence"/>
</dbReference>
<keyword evidence="2" id="KW-1185">Reference proteome</keyword>
<dbReference type="OrthoDB" id="561165at2"/>
<evidence type="ECO:0000313" key="1">
    <source>
        <dbReference type="EMBL" id="GAN53812.1"/>
    </source>
</evidence>
<dbReference type="STRING" id="1231623.Tasa_011_031"/>
<proteinExistence type="predicted"/>
<dbReference type="SUPFAM" id="SSF53448">
    <property type="entry name" value="Nucleotide-diphospho-sugar transferases"/>
    <property type="match status" value="1"/>
</dbReference>
<comment type="caution">
    <text evidence="1">The sequence shown here is derived from an EMBL/GenBank/DDBJ whole genome shotgun (WGS) entry which is preliminary data.</text>
</comment>
<evidence type="ECO:0008006" key="3">
    <source>
        <dbReference type="Google" id="ProtNLM"/>
    </source>
</evidence>
<sequence>MSDHIFIATPCYGGLVTQTYMQSVIGCMSEAGAFDFRMTLSMLGNDALITRCRNTLVHQFMTRSDASHLLFVDADIGFTAADIASLLRAEKPVIGALYPLREHFWDEVTTDLIGAGETPGTACLRYVGESDVMRATPPYQDGGLLRVAYAGTGFLMIARAAIANLITAYPQTRYRRIDAPLQPPGPDAPHALFDCMIDPASGTYLSEDFAFCQRFRDIGGEIWIDRSIRLSHTGPAAFTGNPMVRPPRQEIPR</sequence>
<evidence type="ECO:0000313" key="2">
    <source>
        <dbReference type="Proteomes" id="UP000032679"/>
    </source>
</evidence>
<accession>A0A0D6MJM2</accession>
<gene>
    <name evidence="1" type="ORF">Tasa_011_031</name>
</gene>
<dbReference type="AlphaFoldDB" id="A0A0D6MJM2"/>